<dbReference type="InterPro" id="IPR000182">
    <property type="entry name" value="GNAT_dom"/>
</dbReference>
<dbReference type="Proteomes" id="UP001165074">
    <property type="component" value="Unassembled WGS sequence"/>
</dbReference>
<dbReference type="PROSITE" id="PS51186">
    <property type="entry name" value="GNAT"/>
    <property type="match status" value="1"/>
</dbReference>
<name>A0A9W6VZU9_9ACTN</name>
<proteinExistence type="predicted"/>
<protein>
    <recommendedName>
        <fullName evidence="1">N-acetyltransferase domain-containing protein</fullName>
    </recommendedName>
</protein>
<dbReference type="GO" id="GO:0034069">
    <property type="term" value="F:aminoglycoside N-acetyltransferase activity"/>
    <property type="evidence" value="ECO:0007669"/>
    <property type="project" value="TreeGrafter"/>
</dbReference>
<accession>A0A9W6VZU9</accession>
<comment type="caution">
    <text evidence="2">The sequence shown here is derived from an EMBL/GenBank/DDBJ whole genome shotgun (WGS) entry which is preliminary data.</text>
</comment>
<evidence type="ECO:0000259" key="1">
    <source>
        <dbReference type="PROSITE" id="PS51186"/>
    </source>
</evidence>
<dbReference type="GO" id="GO:0030649">
    <property type="term" value="P:aminoglycoside antibiotic catabolic process"/>
    <property type="evidence" value="ECO:0007669"/>
    <property type="project" value="TreeGrafter"/>
</dbReference>
<dbReference type="PANTHER" id="PTHR37817">
    <property type="entry name" value="N-ACETYLTRANSFERASE EIS"/>
    <property type="match status" value="1"/>
</dbReference>
<dbReference type="Gene3D" id="3.40.630.30">
    <property type="match status" value="2"/>
</dbReference>
<organism evidence="2 3">
    <name type="scientific">Actinoallomurus iriomotensis</name>
    <dbReference type="NCBI Taxonomy" id="478107"/>
    <lineage>
        <taxon>Bacteria</taxon>
        <taxon>Bacillati</taxon>
        <taxon>Actinomycetota</taxon>
        <taxon>Actinomycetes</taxon>
        <taxon>Streptosporangiales</taxon>
        <taxon>Thermomonosporaceae</taxon>
        <taxon>Actinoallomurus</taxon>
    </lineage>
</organism>
<evidence type="ECO:0000313" key="2">
    <source>
        <dbReference type="EMBL" id="GLY85719.1"/>
    </source>
</evidence>
<gene>
    <name evidence="2" type="ORF">Airi02_036480</name>
</gene>
<dbReference type="EMBL" id="BSTK01000004">
    <property type="protein sequence ID" value="GLY85719.1"/>
    <property type="molecule type" value="Genomic_DNA"/>
</dbReference>
<evidence type="ECO:0000313" key="3">
    <source>
        <dbReference type="Proteomes" id="UP001165074"/>
    </source>
</evidence>
<dbReference type="AlphaFoldDB" id="A0A9W6VZU9"/>
<dbReference type="CDD" id="cd04301">
    <property type="entry name" value="NAT_SF"/>
    <property type="match status" value="1"/>
</dbReference>
<sequence>MTEFRTALPEDRDSLYRVWAACFDAPHIVPLYESEPGRYDRTFVAAGDDGVHAVVYYVPRRIRNATGGVDLVGGVANVATRPDARGRGHIKRLLSMALNAMTAEGCAWSLLFTGTPGVYANAGWSTFELRHPSGTLAGAATPGTRTTTRRVGPDAWPALAALYERDNARRPLTTVRGPEDWRLRVPVWYGPPVELTITERDGRPIGYLAARWHADAVELLEVAGDQVAVFEEVTARAARRGVSHGRARLPVDEATLTALPHLFSDVRYTADTTGMVRPITTDPTETVRAPTAAHWPADYF</sequence>
<reference evidence="2" key="1">
    <citation type="submission" date="2023-03" db="EMBL/GenBank/DDBJ databases">
        <title>Actinoallomurus iriomotensis NBRC 103684.</title>
        <authorList>
            <person name="Ichikawa N."/>
            <person name="Sato H."/>
            <person name="Tonouchi N."/>
        </authorList>
    </citation>
    <scope>NUCLEOTIDE SEQUENCE</scope>
    <source>
        <strain evidence="2">NBRC 103684</strain>
    </source>
</reference>
<dbReference type="PANTHER" id="PTHR37817:SF1">
    <property type="entry name" value="N-ACETYLTRANSFERASE EIS"/>
    <property type="match status" value="1"/>
</dbReference>
<keyword evidence="3" id="KW-1185">Reference proteome</keyword>
<feature type="domain" description="N-acetyltransferase" evidence="1">
    <location>
        <begin position="2"/>
        <end position="169"/>
    </location>
</feature>
<dbReference type="InterPro" id="IPR051554">
    <property type="entry name" value="Acetyltransferase_Eis"/>
</dbReference>
<dbReference type="SUPFAM" id="SSF55729">
    <property type="entry name" value="Acyl-CoA N-acyltransferases (Nat)"/>
    <property type="match status" value="1"/>
</dbReference>
<dbReference type="InterPro" id="IPR016181">
    <property type="entry name" value="Acyl_CoA_acyltransferase"/>
</dbReference>
<dbReference type="RefSeq" id="WP_285572804.1">
    <property type="nucleotide sequence ID" value="NZ_BSTK01000004.1"/>
</dbReference>
<dbReference type="Pfam" id="PF13527">
    <property type="entry name" value="Acetyltransf_9"/>
    <property type="match status" value="1"/>
</dbReference>